<comment type="similarity">
    <text evidence="5">Belongs to the binding-protein-dependent transport system permease family.</text>
</comment>
<comment type="caution">
    <text evidence="7">The sequence shown here is derived from an EMBL/GenBank/DDBJ whole genome shotgun (WGS) entry which is preliminary data.</text>
</comment>
<evidence type="ECO:0000256" key="4">
    <source>
        <dbReference type="ARBA" id="ARBA00023136"/>
    </source>
</evidence>
<evidence type="ECO:0000313" key="8">
    <source>
        <dbReference type="Proteomes" id="UP000561045"/>
    </source>
</evidence>
<feature type="domain" description="ABC transmembrane type-1" evidence="6">
    <location>
        <begin position="376"/>
        <end position="562"/>
    </location>
</feature>
<dbReference type="Pfam" id="PF00528">
    <property type="entry name" value="BPD_transp_1"/>
    <property type="match status" value="2"/>
</dbReference>
<evidence type="ECO:0000259" key="6">
    <source>
        <dbReference type="PROSITE" id="PS50928"/>
    </source>
</evidence>
<dbReference type="GO" id="GO:0055085">
    <property type="term" value="P:transmembrane transport"/>
    <property type="evidence" value="ECO:0007669"/>
    <property type="project" value="InterPro"/>
</dbReference>
<dbReference type="AlphaFoldDB" id="A0A840BH63"/>
<dbReference type="PROSITE" id="PS50928">
    <property type="entry name" value="ABC_TM1"/>
    <property type="match status" value="2"/>
</dbReference>
<dbReference type="InterPro" id="IPR000515">
    <property type="entry name" value="MetI-like"/>
</dbReference>
<feature type="transmembrane region" description="Helical" evidence="5">
    <location>
        <begin position="486"/>
        <end position="507"/>
    </location>
</feature>
<organism evidence="7 8">
    <name type="scientific">Niveibacterium umoris</name>
    <dbReference type="NCBI Taxonomy" id="1193620"/>
    <lineage>
        <taxon>Bacteria</taxon>
        <taxon>Pseudomonadati</taxon>
        <taxon>Pseudomonadota</taxon>
        <taxon>Betaproteobacteria</taxon>
        <taxon>Rhodocyclales</taxon>
        <taxon>Rhodocyclaceae</taxon>
        <taxon>Niveibacterium</taxon>
    </lineage>
</organism>
<feature type="domain" description="ABC transmembrane type-1" evidence="6">
    <location>
        <begin position="65"/>
        <end position="260"/>
    </location>
</feature>
<dbReference type="EMBL" id="JACIET010000001">
    <property type="protein sequence ID" value="MBB4010942.1"/>
    <property type="molecule type" value="Genomic_DNA"/>
</dbReference>
<feature type="transmembrane region" description="Helical" evidence="5">
    <location>
        <begin position="409"/>
        <end position="433"/>
    </location>
</feature>
<feature type="transmembrane region" description="Helical" evidence="5">
    <location>
        <begin position="70"/>
        <end position="91"/>
    </location>
</feature>
<accession>A0A840BH63</accession>
<proteinExistence type="inferred from homology"/>
<keyword evidence="5" id="KW-0813">Transport</keyword>
<keyword evidence="2 5" id="KW-0812">Transmembrane</keyword>
<dbReference type="InterPro" id="IPR035906">
    <property type="entry name" value="MetI-like_sf"/>
</dbReference>
<dbReference type="RefSeq" id="WP_183631048.1">
    <property type="nucleotide sequence ID" value="NZ_BAABLE010000011.1"/>
</dbReference>
<sequence>MINPKQFFPRQVVESSGNRWDWYLLPLFLSLLIMLSFGASQMARPYQIGEQLPLSLDPWWLPYYLMRTTLRMFFALAASLVFSCVFAALAAKVRAAEKVLIPALDILQSIPILGFLSITVTGFIALFPGNLLGVECAAIFAIFTSQAWNMAFSLYQSLKTVPGELQEAARIFQLSAWQRFWRLELPFAMPGLLWNMMMSMSGGWFFVVASEAISVSNQNIKLPGIGSYIARAIEEQNLAAIVWAIGAMLIGILAYDQLLFRPLLAWADKFRFEQSSSETAQSSWLLTWLRRTDKLQGVAVAGTKLLERSFTIFKRDYDGTSIRARQNTVPGNWMRAWDAVVAALVLFAVWRLALFVHAEVGWGEVGHVFMLGIITLTRVIVLIGLAALVWVPIGIWIGLHPRAADRLQAVAQFLAAFPANLMYPIAVMIIVRWHLNPDIWLSPLMVFGTQWYLLFNVIAGASSVPTELRYAAKNLGLKGWLKWKRYLLPAVFPSFVTGAITASGGSWNASIVSEYVTWGDTTLEAHGLGSYIARMTATGDFPRIALGIGVMCVFVMGFNHFVWRRLYSMAEDRMHF</sequence>
<feature type="transmembrane region" description="Helical" evidence="5">
    <location>
        <begin position="336"/>
        <end position="356"/>
    </location>
</feature>
<name>A0A840BH63_9RHOO</name>
<feature type="transmembrane region" description="Helical" evidence="5">
    <location>
        <begin position="439"/>
        <end position="465"/>
    </location>
</feature>
<evidence type="ECO:0000256" key="5">
    <source>
        <dbReference type="RuleBase" id="RU363032"/>
    </source>
</evidence>
<keyword evidence="3 5" id="KW-1133">Transmembrane helix</keyword>
<dbReference type="PANTHER" id="PTHR42744">
    <property type="entry name" value="BINDING-PROTEIN-DEPENDENT TRANSPORT SYSTEMS INNER MEMBRANE COMPONENT"/>
    <property type="match status" value="1"/>
</dbReference>
<feature type="transmembrane region" description="Helical" evidence="5">
    <location>
        <begin position="103"/>
        <end position="126"/>
    </location>
</feature>
<reference evidence="7 8" key="1">
    <citation type="submission" date="2020-08" db="EMBL/GenBank/DDBJ databases">
        <title>Genomic Encyclopedia of Type Strains, Phase IV (KMG-IV): sequencing the most valuable type-strain genomes for metagenomic binning, comparative biology and taxonomic classification.</title>
        <authorList>
            <person name="Goeker M."/>
        </authorList>
    </citation>
    <scope>NUCLEOTIDE SEQUENCE [LARGE SCALE GENOMIC DNA]</scope>
    <source>
        <strain evidence="7 8">DSM 106739</strain>
    </source>
</reference>
<comment type="subcellular location">
    <subcellularLocation>
        <location evidence="1 5">Cell membrane</location>
        <topology evidence="1 5">Multi-pass membrane protein</topology>
    </subcellularLocation>
</comment>
<feature type="transmembrane region" description="Helical" evidence="5">
    <location>
        <begin position="187"/>
        <end position="207"/>
    </location>
</feature>
<evidence type="ECO:0000256" key="2">
    <source>
        <dbReference type="ARBA" id="ARBA00022692"/>
    </source>
</evidence>
<dbReference type="Gene3D" id="1.10.3720.10">
    <property type="entry name" value="MetI-like"/>
    <property type="match status" value="2"/>
</dbReference>
<feature type="transmembrane region" description="Helical" evidence="5">
    <location>
        <begin position="238"/>
        <end position="255"/>
    </location>
</feature>
<feature type="transmembrane region" description="Helical" evidence="5">
    <location>
        <begin position="544"/>
        <end position="563"/>
    </location>
</feature>
<gene>
    <name evidence="7" type="ORF">GGR36_000250</name>
</gene>
<dbReference type="GO" id="GO:0005886">
    <property type="term" value="C:plasma membrane"/>
    <property type="evidence" value="ECO:0007669"/>
    <property type="project" value="UniProtKB-SubCell"/>
</dbReference>
<evidence type="ECO:0000256" key="3">
    <source>
        <dbReference type="ARBA" id="ARBA00022989"/>
    </source>
</evidence>
<dbReference type="PANTHER" id="PTHR42744:SF1">
    <property type="entry name" value="BINDING-PROTEIN-DEPENDENT TRANSPORT SYSTEMS INNER MEMBRANE COMPONENT"/>
    <property type="match status" value="1"/>
</dbReference>
<protein>
    <submittedName>
        <fullName evidence="7">NitT/TauT family transport system permease protein</fullName>
    </submittedName>
</protein>
<feature type="transmembrane region" description="Helical" evidence="5">
    <location>
        <begin position="20"/>
        <end position="39"/>
    </location>
</feature>
<dbReference type="Proteomes" id="UP000561045">
    <property type="component" value="Unassembled WGS sequence"/>
</dbReference>
<keyword evidence="4 5" id="KW-0472">Membrane</keyword>
<evidence type="ECO:0000313" key="7">
    <source>
        <dbReference type="EMBL" id="MBB4010942.1"/>
    </source>
</evidence>
<feature type="transmembrane region" description="Helical" evidence="5">
    <location>
        <begin position="368"/>
        <end position="397"/>
    </location>
</feature>
<evidence type="ECO:0000256" key="1">
    <source>
        <dbReference type="ARBA" id="ARBA00004651"/>
    </source>
</evidence>
<keyword evidence="8" id="KW-1185">Reference proteome</keyword>
<dbReference type="CDD" id="cd06261">
    <property type="entry name" value="TM_PBP2"/>
    <property type="match status" value="2"/>
</dbReference>
<dbReference type="SUPFAM" id="SSF161098">
    <property type="entry name" value="MetI-like"/>
    <property type="match status" value="2"/>
</dbReference>